<dbReference type="AlphaFoldDB" id="A0AAV7P5E9"/>
<reference evidence="1" key="1">
    <citation type="journal article" date="2022" name="bioRxiv">
        <title>Sequencing and chromosome-scale assembly of the giantPleurodeles waltlgenome.</title>
        <authorList>
            <person name="Brown T."/>
            <person name="Elewa A."/>
            <person name="Iarovenko S."/>
            <person name="Subramanian E."/>
            <person name="Araus A.J."/>
            <person name="Petzold A."/>
            <person name="Susuki M."/>
            <person name="Suzuki K.-i.T."/>
            <person name="Hayashi T."/>
            <person name="Toyoda A."/>
            <person name="Oliveira C."/>
            <person name="Osipova E."/>
            <person name="Leigh N.D."/>
            <person name="Simon A."/>
            <person name="Yun M.H."/>
        </authorList>
    </citation>
    <scope>NUCLEOTIDE SEQUENCE</scope>
    <source>
        <strain evidence="1">20211129_DDA</strain>
        <tissue evidence="1">Liver</tissue>
    </source>
</reference>
<proteinExistence type="predicted"/>
<dbReference type="EMBL" id="JANPWB010000011">
    <property type="protein sequence ID" value="KAJ1123518.1"/>
    <property type="molecule type" value="Genomic_DNA"/>
</dbReference>
<sequence length="119" mass="13475">MRDISGRRWARNKNCGQLTHAGTVILSAGRRCCECTMCRTVRPTLARWDQHTYWRTRSRLEARSPPITDAGTVHWKKDKAAHEGLLHCTAAAAKKGEAACEKRDARMGAEQIMSRQIVR</sequence>
<accession>A0AAV7P5E9</accession>
<gene>
    <name evidence="1" type="ORF">NDU88_001987</name>
</gene>
<name>A0AAV7P5E9_PLEWA</name>
<evidence type="ECO:0000313" key="2">
    <source>
        <dbReference type="Proteomes" id="UP001066276"/>
    </source>
</evidence>
<protein>
    <submittedName>
        <fullName evidence="1">Uncharacterized protein</fullName>
    </submittedName>
</protein>
<comment type="caution">
    <text evidence="1">The sequence shown here is derived from an EMBL/GenBank/DDBJ whole genome shotgun (WGS) entry which is preliminary data.</text>
</comment>
<evidence type="ECO:0000313" key="1">
    <source>
        <dbReference type="EMBL" id="KAJ1123518.1"/>
    </source>
</evidence>
<keyword evidence="2" id="KW-1185">Reference proteome</keyword>
<organism evidence="1 2">
    <name type="scientific">Pleurodeles waltl</name>
    <name type="common">Iberian ribbed newt</name>
    <dbReference type="NCBI Taxonomy" id="8319"/>
    <lineage>
        <taxon>Eukaryota</taxon>
        <taxon>Metazoa</taxon>
        <taxon>Chordata</taxon>
        <taxon>Craniata</taxon>
        <taxon>Vertebrata</taxon>
        <taxon>Euteleostomi</taxon>
        <taxon>Amphibia</taxon>
        <taxon>Batrachia</taxon>
        <taxon>Caudata</taxon>
        <taxon>Salamandroidea</taxon>
        <taxon>Salamandridae</taxon>
        <taxon>Pleurodelinae</taxon>
        <taxon>Pleurodeles</taxon>
    </lineage>
</organism>
<dbReference type="Proteomes" id="UP001066276">
    <property type="component" value="Chromosome 7"/>
</dbReference>